<gene>
    <name evidence="3" type="ORF">KC678_01740</name>
</gene>
<dbReference type="Proteomes" id="UP000775877">
    <property type="component" value="Unassembled WGS sequence"/>
</dbReference>
<reference evidence="3" key="2">
    <citation type="journal article" date="2021" name="Microbiome">
        <title>Successional dynamics and alternative stable states in a saline activated sludge microbial community over 9 years.</title>
        <authorList>
            <person name="Wang Y."/>
            <person name="Ye J."/>
            <person name="Ju F."/>
            <person name="Liu L."/>
            <person name="Boyd J.A."/>
            <person name="Deng Y."/>
            <person name="Parks D.H."/>
            <person name="Jiang X."/>
            <person name="Yin X."/>
            <person name="Woodcroft B.J."/>
            <person name="Tyson G.W."/>
            <person name="Hugenholtz P."/>
            <person name="Polz M.F."/>
            <person name="Zhang T."/>
        </authorList>
    </citation>
    <scope>NUCLEOTIDE SEQUENCE</scope>
    <source>
        <strain evidence="3">HKST-UBA13</strain>
    </source>
</reference>
<accession>A0A955I966</accession>
<keyword evidence="2" id="KW-0472">Membrane</keyword>
<proteinExistence type="predicted"/>
<feature type="compositionally biased region" description="Basic and acidic residues" evidence="1">
    <location>
        <begin position="1"/>
        <end position="13"/>
    </location>
</feature>
<sequence length="558" mass="61852">MSDEKMSDMKEMSDDSTPSGKGKMMQDKNTIRAFFIGAGAIVILAVIALVFLLQGNSAKSFNVTSGVEEAGVYLEQSVDATIDAVNLSKFDPSDPLASIDFEKLDKKLNELSDKFKFLASPSKTNAIDLRGKTVNEVIDTKIDLTADGEVTTLSLNLNSYTQYSENYDASKYHLDTTAEMLKFFEETSDEEINQMLNDINFYITGNIAVVNGSNGSADMDVVIALIDGKGYFILENLNNNGLVTPEDMNAIAPLIGQTVSVNPTDAVKEIFSFYTDMLNQTSSVSAYNNLSEFKDSDEYKQLNTQLANSFQGMPQEELDLIQKSGPKVLNIIQDNVADLDVFINVSEVDPFSENTNSICYSGDLNSTGIVETTQNTFLDSYDVIVEDMKDIYSKSDTYADMVPQDDQIKQNRQSVMETFESISAFANLVKFNLTSCHDKDNSFSTGIGMDFDVELFGNGVEGYLNNYIQSFNSDFEMPSLTADMDLTDEFTNIFKDLSSTYDGALTPTDTYDTVDYSQYDDSYVPSQSPEEEALTNKYLAGEITYEEYVNALNDLYGL</sequence>
<organism evidence="3 4">
    <name type="scientific">Candidatus Dojkabacteria bacterium</name>
    <dbReference type="NCBI Taxonomy" id="2099670"/>
    <lineage>
        <taxon>Bacteria</taxon>
        <taxon>Candidatus Dojkabacteria</taxon>
    </lineage>
</organism>
<keyword evidence="2" id="KW-1133">Transmembrane helix</keyword>
<reference evidence="3" key="1">
    <citation type="submission" date="2020-04" db="EMBL/GenBank/DDBJ databases">
        <authorList>
            <person name="Zhang T."/>
        </authorList>
    </citation>
    <scope>NUCLEOTIDE SEQUENCE</scope>
    <source>
        <strain evidence="3">HKST-UBA13</strain>
    </source>
</reference>
<dbReference type="EMBL" id="JAGQLJ010000037">
    <property type="protein sequence ID" value="MCA9380962.1"/>
    <property type="molecule type" value="Genomic_DNA"/>
</dbReference>
<evidence type="ECO:0000256" key="2">
    <source>
        <dbReference type="SAM" id="Phobius"/>
    </source>
</evidence>
<protein>
    <submittedName>
        <fullName evidence="3">Uncharacterized protein</fullName>
    </submittedName>
</protein>
<evidence type="ECO:0000313" key="3">
    <source>
        <dbReference type="EMBL" id="MCA9380962.1"/>
    </source>
</evidence>
<comment type="caution">
    <text evidence="3">The sequence shown here is derived from an EMBL/GenBank/DDBJ whole genome shotgun (WGS) entry which is preliminary data.</text>
</comment>
<dbReference type="AlphaFoldDB" id="A0A955I966"/>
<keyword evidence="2" id="KW-0812">Transmembrane</keyword>
<feature type="transmembrane region" description="Helical" evidence="2">
    <location>
        <begin position="33"/>
        <end position="53"/>
    </location>
</feature>
<name>A0A955I966_9BACT</name>
<evidence type="ECO:0000313" key="4">
    <source>
        <dbReference type="Proteomes" id="UP000775877"/>
    </source>
</evidence>
<evidence type="ECO:0000256" key="1">
    <source>
        <dbReference type="SAM" id="MobiDB-lite"/>
    </source>
</evidence>
<feature type="region of interest" description="Disordered" evidence="1">
    <location>
        <begin position="1"/>
        <end position="24"/>
    </location>
</feature>